<organism evidence="6 7">
    <name type="scientific">Apolygus lucorum</name>
    <name type="common">Small green plant bug</name>
    <name type="synonym">Lygocoris lucorum</name>
    <dbReference type="NCBI Taxonomy" id="248454"/>
    <lineage>
        <taxon>Eukaryota</taxon>
        <taxon>Metazoa</taxon>
        <taxon>Ecdysozoa</taxon>
        <taxon>Arthropoda</taxon>
        <taxon>Hexapoda</taxon>
        <taxon>Insecta</taxon>
        <taxon>Pterygota</taxon>
        <taxon>Neoptera</taxon>
        <taxon>Paraneoptera</taxon>
        <taxon>Hemiptera</taxon>
        <taxon>Heteroptera</taxon>
        <taxon>Panheteroptera</taxon>
        <taxon>Cimicomorpha</taxon>
        <taxon>Miridae</taxon>
        <taxon>Mirini</taxon>
        <taxon>Apolygus</taxon>
    </lineage>
</organism>
<evidence type="ECO:0000256" key="5">
    <source>
        <dbReference type="SAM" id="SignalP"/>
    </source>
</evidence>
<name>A0A6A4JE41_APOLU</name>
<dbReference type="Pfam" id="PF01395">
    <property type="entry name" value="PBP_GOBP"/>
    <property type="match status" value="1"/>
</dbReference>
<feature type="compositionally biased region" description="Pro residues" evidence="4">
    <location>
        <begin position="68"/>
        <end position="79"/>
    </location>
</feature>
<dbReference type="SUPFAM" id="SSF47565">
    <property type="entry name" value="Insect pheromone/odorant-binding proteins"/>
    <property type="match status" value="1"/>
</dbReference>
<dbReference type="InterPro" id="IPR006170">
    <property type="entry name" value="PBP/GOBP"/>
</dbReference>
<gene>
    <name evidence="6" type="ORF">GE061_019396</name>
</gene>
<evidence type="ECO:0000313" key="7">
    <source>
        <dbReference type="Proteomes" id="UP000466442"/>
    </source>
</evidence>
<dbReference type="GO" id="GO:0005549">
    <property type="term" value="F:odorant binding"/>
    <property type="evidence" value="ECO:0007669"/>
    <property type="project" value="InterPro"/>
</dbReference>
<reference evidence="6" key="1">
    <citation type="journal article" date="2021" name="Mol. Ecol. Resour.">
        <title>Apolygus lucorum genome provides insights into omnivorousness and mesophyll feeding.</title>
        <authorList>
            <person name="Liu Y."/>
            <person name="Liu H."/>
            <person name="Wang H."/>
            <person name="Huang T."/>
            <person name="Liu B."/>
            <person name="Yang B."/>
            <person name="Yin L."/>
            <person name="Li B."/>
            <person name="Zhang Y."/>
            <person name="Zhang S."/>
            <person name="Jiang F."/>
            <person name="Zhang X."/>
            <person name="Ren Y."/>
            <person name="Wang B."/>
            <person name="Wang S."/>
            <person name="Lu Y."/>
            <person name="Wu K."/>
            <person name="Fan W."/>
            <person name="Wang G."/>
        </authorList>
    </citation>
    <scope>NUCLEOTIDE SEQUENCE</scope>
    <source>
        <strain evidence="6">12Hb</strain>
    </source>
</reference>
<evidence type="ECO:0000256" key="1">
    <source>
        <dbReference type="ARBA" id="ARBA00004613"/>
    </source>
</evidence>
<comment type="subcellular location">
    <subcellularLocation>
        <location evidence="1">Secreted</location>
    </subcellularLocation>
</comment>
<dbReference type="GO" id="GO:0005576">
    <property type="term" value="C:extracellular region"/>
    <property type="evidence" value="ECO:0007669"/>
    <property type="project" value="UniProtKB-SubCell"/>
</dbReference>
<evidence type="ECO:0000256" key="4">
    <source>
        <dbReference type="SAM" id="MobiDB-lite"/>
    </source>
</evidence>
<evidence type="ECO:0000256" key="3">
    <source>
        <dbReference type="ARBA" id="ARBA00022525"/>
    </source>
</evidence>
<feature type="chain" id="PRO_5043411389" evidence="5">
    <location>
        <begin position="19"/>
        <end position="203"/>
    </location>
</feature>
<dbReference type="Proteomes" id="UP000466442">
    <property type="component" value="Linkage Group LG9"/>
</dbReference>
<dbReference type="PANTHER" id="PTHR21066">
    <property type="entry name" value="ODORANT-BINDING PROTEIN 59A-RELATED"/>
    <property type="match status" value="1"/>
</dbReference>
<sequence>MFSSATLVCLFAVALTQGQPDEDPECRPPHPPGKDDKCCTIPELIVGENMQAMMKQCFEESGMERRPPGPPGSGTPPTPEEIEAHRSAHECVDECFFKAAKFMNSDGEFDLEAMKTAAASVFTGDWAPLGSETIDECFASAKSQVSASAKCTSGAHQAKKCILRNFIINCPPSAWNDSTNCAALKARLTKCPNAMPPFPHHKH</sequence>
<protein>
    <submittedName>
        <fullName evidence="6">Uncharacterized protein</fullName>
    </submittedName>
</protein>
<feature type="region of interest" description="Disordered" evidence="4">
    <location>
        <begin position="60"/>
        <end position="84"/>
    </location>
</feature>
<dbReference type="AlphaFoldDB" id="A0A6A4JE41"/>
<dbReference type="Gene3D" id="1.10.238.270">
    <property type="match status" value="1"/>
</dbReference>
<accession>A0A6A4JE41</accession>
<keyword evidence="3" id="KW-0964">Secreted</keyword>
<dbReference type="OrthoDB" id="7730192at2759"/>
<keyword evidence="5" id="KW-0732">Signal</keyword>
<dbReference type="PANTHER" id="PTHR21066:SF15">
    <property type="entry name" value="GH25962P-RELATED"/>
    <property type="match status" value="1"/>
</dbReference>
<evidence type="ECO:0000313" key="6">
    <source>
        <dbReference type="EMBL" id="KAF6205229.1"/>
    </source>
</evidence>
<evidence type="ECO:0000256" key="2">
    <source>
        <dbReference type="ARBA" id="ARBA00008098"/>
    </source>
</evidence>
<comment type="similarity">
    <text evidence="2">Belongs to the PBP/GOBP family.</text>
</comment>
<keyword evidence="7" id="KW-1185">Reference proteome</keyword>
<dbReference type="EMBL" id="WIXP02000009">
    <property type="protein sequence ID" value="KAF6205229.1"/>
    <property type="molecule type" value="Genomic_DNA"/>
</dbReference>
<dbReference type="InterPro" id="IPR052295">
    <property type="entry name" value="Odorant-binding_protein"/>
</dbReference>
<comment type="caution">
    <text evidence="6">The sequence shown here is derived from an EMBL/GenBank/DDBJ whole genome shotgun (WGS) entry which is preliminary data.</text>
</comment>
<dbReference type="InterPro" id="IPR036728">
    <property type="entry name" value="PBP_GOBP_sf"/>
</dbReference>
<feature type="signal peptide" evidence="5">
    <location>
        <begin position="1"/>
        <end position="18"/>
    </location>
</feature>
<proteinExistence type="inferred from homology"/>